<organism evidence="1 2">
    <name type="scientific">Desulfomonile tiedjei (strain ATCC 49306 / DSM 6799 / DCB-1)</name>
    <dbReference type="NCBI Taxonomy" id="706587"/>
    <lineage>
        <taxon>Bacteria</taxon>
        <taxon>Pseudomonadati</taxon>
        <taxon>Thermodesulfobacteriota</taxon>
        <taxon>Desulfomonilia</taxon>
        <taxon>Desulfomonilales</taxon>
        <taxon>Desulfomonilaceae</taxon>
        <taxon>Desulfomonile</taxon>
    </lineage>
</organism>
<dbReference type="KEGG" id="dti:Desti_2641"/>
<evidence type="ECO:0000313" key="1">
    <source>
        <dbReference type="EMBL" id="AFM25320.1"/>
    </source>
</evidence>
<proteinExistence type="predicted"/>
<dbReference type="HOGENOM" id="CLU_2232261_0_0_7"/>
<dbReference type="Proteomes" id="UP000006055">
    <property type="component" value="Chromosome"/>
</dbReference>
<keyword evidence="2" id="KW-1185">Reference proteome</keyword>
<dbReference type="EMBL" id="CP003360">
    <property type="protein sequence ID" value="AFM25320.1"/>
    <property type="molecule type" value="Genomic_DNA"/>
</dbReference>
<sequence length="105" mass="11805">MTGLVVTTIEELKAIQKNRPHPAIIIESELANNLLVSGVITPLENGGGSQRQITKLRKENRSFPMSEVMEVLHDLSTYNEFELIHGPHGKQIRIYPKACTRREGN</sequence>
<gene>
    <name evidence="1" type="ordered locus">Desti_2641</name>
</gene>
<protein>
    <submittedName>
        <fullName evidence="1">Uncharacterized protein</fullName>
    </submittedName>
</protein>
<evidence type="ECO:0000313" key="2">
    <source>
        <dbReference type="Proteomes" id="UP000006055"/>
    </source>
</evidence>
<dbReference type="RefSeq" id="WP_014810461.1">
    <property type="nucleotide sequence ID" value="NC_018025.1"/>
</dbReference>
<dbReference type="AlphaFoldDB" id="I4C6X9"/>
<name>I4C6X9_DESTA</name>
<accession>I4C6X9</accession>
<dbReference type="STRING" id="706587.Desti_2641"/>
<reference evidence="2" key="1">
    <citation type="submission" date="2012-06" db="EMBL/GenBank/DDBJ databases">
        <title>Complete sequence of chromosome of Desulfomonile tiedjei DSM 6799.</title>
        <authorList>
            <person name="Lucas S."/>
            <person name="Copeland A."/>
            <person name="Lapidus A."/>
            <person name="Glavina del Rio T."/>
            <person name="Dalin E."/>
            <person name="Tice H."/>
            <person name="Bruce D."/>
            <person name="Goodwin L."/>
            <person name="Pitluck S."/>
            <person name="Peters L."/>
            <person name="Ovchinnikova G."/>
            <person name="Zeytun A."/>
            <person name="Lu M."/>
            <person name="Kyrpides N."/>
            <person name="Mavromatis K."/>
            <person name="Ivanova N."/>
            <person name="Brettin T."/>
            <person name="Detter J.C."/>
            <person name="Han C."/>
            <person name="Larimer F."/>
            <person name="Land M."/>
            <person name="Hauser L."/>
            <person name="Markowitz V."/>
            <person name="Cheng J.-F."/>
            <person name="Hugenholtz P."/>
            <person name="Woyke T."/>
            <person name="Wu D."/>
            <person name="Spring S."/>
            <person name="Schroeder M."/>
            <person name="Brambilla E."/>
            <person name="Klenk H.-P."/>
            <person name="Eisen J.A."/>
        </authorList>
    </citation>
    <scope>NUCLEOTIDE SEQUENCE [LARGE SCALE GENOMIC DNA]</scope>
    <source>
        <strain evidence="2">ATCC 49306 / DSM 6799 / DCB-1</strain>
    </source>
</reference>